<evidence type="ECO:0000313" key="4">
    <source>
        <dbReference type="EMBL" id="KAL3803291.1"/>
    </source>
</evidence>
<dbReference type="EMBL" id="JALLPJ020000075">
    <property type="protein sequence ID" value="KAL3803291.1"/>
    <property type="molecule type" value="Genomic_DNA"/>
</dbReference>
<dbReference type="GO" id="GO:0051537">
    <property type="term" value="F:2 iron, 2 sulfur cluster binding"/>
    <property type="evidence" value="ECO:0007669"/>
    <property type="project" value="UniProtKB-KW"/>
</dbReference>
<dbReference type="InterPro" id="IPR036010">
    <property type="entry name" value="2Fe-2S_ferredoxin-like_sf"/>
</dbReference>
<evidence type="ECO:0000259" key="3">
    <source>
        <dbReference type="PROSITE" id="PS51085"/>
    </source>
</evidence>
<gene>
    <name evidence="4" type="ORF">ACHAWO_000120</name>
</gene>
<keyword evidence="1" id="KW-0001">2Fe-2S</keyword>
<keyword evidence="1" id="KW-0408">Iron</keyword>
<dbReference type="Proteomes" id="UP001530400">
    <property type="component" value="Unassembled WGS sequence"/>
</dbReference>
<keyword evidence="5" id="KW-1185">Reference proteome</keyword>
<dbReference type="InterPro" id="IPR001041">
    <property type="entry name" value="2Fe-2S_ferredoxin-type"/>
</dbReference>
<evidence type="ECO:0000256" key="2">
    <source>
        <dbReference type="ARBA" id="ARBA00023014"/>
    </source>
</evidence>
<keyword evidence="1" id="KW-0479">Metal-binding</keyword>
<keyword evidence="2" id="KW-0411">Iron-sulfur</keyword>
<dbReference type="PROSITE" id="PS51085">
    <property type="entry name" value="2FE2S_FER_2"/>
    <property type="match status" value="1"/>
</dbReference>
<dbReference type="CDD" id="cd00207">
    <property type="entry name" value="fer2"/>
    <property type="match status" value="1"/>
</dbReference>
<reference evidence="4 5" key="1">
    <citation type="submission" date="2024-10" db="EMBL/GenBank/DDBJ databases">
        <title>Updated reference genomes for cyclostephanoid diatoms.</title>
        <authorList>
            <person name="Roberts W.R."/>
            <person name="Alverson A.J."/>
        </authorList>
    </citation>
    <scope>NUCLEOTIDE SEQUENCE [LARGE SCALE GENOMIC DNA]</scope>
    <source>
        <strain evidence="4 5">AJA010-31</strain>
    </source>
</reference>
<dbReference type="SUPFAM" id="SSF54292">
    <property type="entry name" value="2Fe-2S ferredoxin-like"/>
    <property type="match status" value="1"/>
</dbReference>
<accession>A0ABD3QW61</accession>
<evidence type="ECO:0000256" key="1">
    <source>
        <dbReference type="ARBA" id="ARBA00022714"/>
    </source>
</evidence>
<dbReference type="Gene3D" id="3.10.20.30">
    <property type="match status" value="1"/>
</dbReference>
<name>A0ABD3QW61_9STRA</name>
<proteinExistence type="predicted"/>
<feature type="domain" description="2Fe-2S ferredoxin-type" evidence="3">
    <location>
        <begin position="78"/>
        <end position="195"/>
    </location>
</feature>
<dbReference type="InterPro" id="IPR012675">
    <property type="entry name" value="Beta-grasp_dom_sf"/>
</dbReference>
<dbReference type="AlphaFoldDB" id="A0ABD3QW61"/>
<sequence>MRVNLLSATACCHVGYTRAFSPLNIKPIKRPDVAADTKCTSLQLQPSQDASHPSIDNTNASLRAAVSNSRPEDDTIAYPVTVRHQGHVATIHVRENEPILHALERQSITTSLGLSNIPHQCRRGNCLTCAAHLTSSTEEEEDEEESTNYNNNIQANVNTGLTPSIDRELTSNNYILTCCSYITGPGITLELEQNEVVWDRVYRERVVENMGVLGMEMRAKQKRGVDERDVGRWRKRMEKLFDD</sequence>
<evidence type="ECO:0000313" key="5">
    <source>
        <dbReference type="Proteomes" id="UP001530400"/>
    </source>
</evidence>
<organism evidence="4 5">
    <name type="scientific">Cyclotella atomus</name>
    <dbReference type="NCBI Taxonomy" id="382360"/>
    <lineage>
        <taxon>Eukaryota</taxon>
        <taxon>Sar</taxon>
        <taxon>Stramenopiles</taxon>
        <taxon>Ochrophyta</taxon>
        <taxon>Bacillariophyta</taxon>
        <taxon>Coscinodiscophyceae</taxon>
        <taxon>Thalassiosirophycidae</taxon>
        <taxon>Stephanodiscales</taxon>
        <taxon>Stephanodiscaceae</taxon>
        <taxon>Cyclotella</taxon>
    </lineage>
</organism>
<protein>
    <recommendedName>
        <fullName evidence="3">2Fe-2S ferredoxin-type domain-containing protein</fullName>
    </recommendedName>
</protein>
<dbReference type="Pfam" id="PF00111">
    <property type="entry name" value="Fer2"/>
    <property type="match status" value="1"/>
</dbReference>
<comment type="caution">
    <text evidence="4">The sequence shown here is derived from an EMBL/GenBank/DDBJ whole genome shotgun (WGS) entry which is preliminary data.</text>
</comment>